<proteinExistence type="predicted"/>
<dbReference type="WBParaSite" id="HPLM_0001766901-mRNA-1">
    <property type="protein sequence ID" value="HPLM_0001766901-mRNA-1"/>
    <property type="gene ID" value="HPLM_0001766901"/>
</dbReference>
<accession>A0A0N4X0A0</accession>
<feature type="transmembrane region" description="Helical" evidence="1">
    <location>
        <begin position="6"/>
        <end position="28"/>
    </location>
</feature>
<dbReference type="GO" id="GO:0003676">
    <property type="term" value="F:nucleic acid binding"/>
    <property type="evidence" value="ECO:0007669"/>
    <property type="project" value="InterPro"/>
</dbReference>
<dbReference type="EMBL" id="UZAF01020088">
    <property type="protein sequence ID" value="VDO66229.1"/>
    <property type="molecule type" value="Genomic_DNA"/>
</dbReference>
<dbReference type="InterPro" id="IPR036397">
    <property type="entry name" value="RNaseH_sf"/>
</dbReference>
<evidence type="ECO:0000256" key="1">
    <source>
        <dbReference type="SAM" id="Phobius"/>
    </source>
</evidence>
<sequence>QGDYHNAAFDAIVTGVVFVALAHVYVVTRCSDVDDKPRSLWRLLICCREEVANKIPISMTDARFCNMVNLFINVI</sequence>
<keyword evidence="1" id="KW-0472">Membrane</keyword>
<evidence type="ECO:0000313" key="4">
    <source>
        <dbReference type="WBParaSite" id="HPLM_0001766901-mRNA-1"/>
    </source>
</evidence>
<evidence type="ECO:0000313" key="2">
    <source>
        <dbReference type="EMBL" id="VDO66229.1"/>
    </source>
</evidence>
<keyword evidence="3" id="KW-1185">Reference proteome</keyword>
<evidence type="ECO:0000313" key="3">
    <source>
        <dbReference type="Proteomes" id="UP000268014"/>
    </source>
</evidence>
<reference evidence="4" key="1">
    <citation type="submission" date="2017-02" db="UniProtKB">
        <authorList>
            <consortium name="WormBaseParasite"/>
        </authorList>
    </citation>
    <scope>IDENTIFICATION</scope>
</reference>
<keyword evidence="1" id="KW-0812">Transmembrane</keyword>
<gene>
    <name evidence="2" type="ORF">HPLM_LOCUS17661</name>
</gene>
<dbReference type="Gene3D" id="3.30.420.10">
    <property type="entry name" value="Ribonuclease H-like superfamily/Ribonuclease H"/>
    <property type="match status" value="1"/>
</dbReference>
<reference evidence="2 3" key="2">
    <citation type="submission" date="2018-11" db="EMBL/GenBank/DDBJ databases">
        <authorList>
            <consortium name="Pathogen Informatics"/>
        </authorList>
    </citation>
    <scope>NUCLEOTIDE SEQUENCE [LARGE SCALE GENOMIC DNA]</scope>
    <source>
        <strain evidence="2 3">MHpl1</strain>
    </source>
</reference>
<protein>
    <submittedName>
        <fullName evidence="4">Exonuclease domain-containing protein</fullName>
    </submittedName>
</protein>
<organism evidence="4">
    <name type="scientific">Haemonchus placei</name>
    <name type="common">Barber's pole worm</name>
    <dbReference type="NCBI Taxonomy" id="6290"/>
    <lineage>
        <taxon>Eukaryota</taxon>
        <taxon>Metazoa</taxon>
        <taxon>Ecdysozoa</taxon>
        <taxon>Nematoda</taxon>
        <taxon>Chromadorea</taxon>
        <taxon>Rhabditida</taxon>
        <taxon>Rhabditina</taxon>
        <taxon>Rhabditomorpha</taxon>
        <taxon>Strongyloidea</taxon>
        <taxon>Trichostrongylidae</taxon>
        <taxon>Haemonchus</taxon>
    </lineage>
</organism>
<dbReference type="STRING" id="6290.A0A0N4X0A0"/>
<name>A0A0N4X0A0_HAEPC</name>
<dbReference type="OrthoDB" id="414075at2759"/>
<dbReference type="AlphaFoldDB" id="A0A0N4X0A0"/>
<keyword evidence="1" id="KW-1133">Transmembrane helix</keyword>
<dbReference type="Proteomes" id="UP000268014">
    <property type="component" value="Unassembled WGS sequence"/>
</dbReference>